<proteinExistence type="predicted"/>
<gene>
    <name evidence="1" type="primary">Bm109</name>
    <name evidence="1" type="ORF">BM_Bm109</name>
</gene>
<sequence length="44" mass="5198">MCVCVCVCVCMCVCVHVCVLTIVYKPRIYTPRWNFLVNLRNNWC</sequence>
<name>A0A1I9FZV1_BRUMA</name>
<evidence type="ECO:0000313" key="1">
    <source>
        <dbReference type="EMBL" id="CDP91216.1"/>
    </source>
</evidence>
<protein>
    <submittedName>
        <fullName evidence="1">Bm109</fullName>
    </submittedName>
</protein>
<dbReference type="AlphaFoldDB" id="A0A1I9FZV1"/>
<reference evidence="1" key="2">
    <citation type="submission" date="2012-12" db="EMBL/GenBank/DDBJ databases">
        <authorList>
            <consortium name="WormBase Consortium"/>
            <person name="Ghedin E."/>
            <person name="Paulini M."/>
        </authorList>
    </citation>
    <scope>NUCLEOTIDE SEQUENCE</scope>
    <source>
        <strain evidence="1">FR3</strain>
    </source>
</reference>
<reference evidence="1" key="1">
    <citation type="journal article" date="2007" name="Science">
        <title>Draft genome of the filarial nematode parasite Brugia malayi.</title>
        <authorList>
            <person name="Ghedin E."/>
            <person name="Wang S."/>
            <person name="Spiro D."/>
            <person name="Caler E."/>
            <person name="Zhao Q."/>
            <person name="Crabtree J."/>
            <person name="Allen J.E."/>
            <person name="Delcher A.L."/>
            <person name="Guiliano D.B."/>
            <person name="Miranda-Saavedra D."/>
            <person name="Angiuoli S.V."/>
            <person name="Creasy T."/>
            <person name="Amedeo P."/>
            <person name="Haas B."/>
            <person name="El-Sayed N.M."/>
            <person name="Wortman J.R."/>
            <person name="Feldblyum T."/>
            <person name="Tallon L."/>
            <person name="Schatz M."/>
            <person name="Shumway M."/>
            <person name="Koo H."/>
            <person name="Salzberg S.L."/>
            <person name="Schobel S."/>
            <person name="Pertea M."/>
            <person name="Pop M."/>
            <person name="White O."/>
            <person name="Barton G.J."/>
            <person name="Carlow C.K."/>
            <person name="Crawford M.J."/>
            <person name="Daub J."/>
            <person name="Dimmic M.W."/>
            <person name="Estes C.F."/>
            <person name="Foster J.M."/>
            <person name="Ganatra M."/>
            <person name="Gregory W.F."/>
            <person name="Johnson N.M."/>
            <person name="Jin J."/>
            <person name="Komuniecki R."/>
            <person name="Korf I."/>
            <person name="Kumar S."/>
            <person name="Laney S."/>
            <person name="Li B.W."/>
            <person name="Li W."/>
            <person name="Lindblom T.H."/>
            <person name="Lustigman S."/>
            <person name="Ma D."/>
            <person name="Maina C.V."/>
            <person name="Martin D.M."/>
            <person name="McCarter J.P."/>
            <person name="McReynolds L."/>
            <person name="Mitreva M."/>
            <person name="Nutman T.B."/>
            <person name="Parkinson J."/>
            <person name="Peregrin-Alvarez J.M."/>
            <person name="Poole C."/>
            <person name="Ren Q."/>
            <person name="Saunders L."/>
            <person name="Sluder A.E."/>
            <person name="Smith K."/>
            <person name="Stanke M."/>
            <person name="Unnasch T.R."/>
            <person name="Ware J."/>
            <person name="Wei A.D."/>
            <person name="Weil G."/>
            <person name="Williams D.J."/>
            <person name="Zhang Y."/>
            <person name="Williams S.A."/>
            <person name="Fraser-Liggett C."/>
            <person name="Slatko B."/>
            <person name="Blaxter M.L."/>
            <person name="Scott A.L."/>
        </authorList>
    </citation>
    <scope>NUCLEOTIDE SEQUENCE</scope>
    <source>
        <strain evidence="1">FR3</strain>
    </source>
</reference>
<organism evidence="1">
    <name type="scientific">Brugia malayi</name>
    <name type="common">Filarial nematode worm</name>
    <dbReference type="NCBI Taxonomy" id="6279"/>
    <lineage>
        <taxon>Eukaryota</taxon>
        <taxon>Metazoa</taxon>
        <taxon>Ecdysozoa</taxon>
        <taxon>Nematoda</taxon>
        <taxon>Chromadorea</taxon>
        <taxon>Rhabditida</taxon>
        <taxon>Spirurina</taxon>
        <taxon>Spiruromorpha</taxon>
        <taxon>Filarioidea</taxon>
        <taxon>Onchocercidae</taxon>
        <taxon>Brugia</taxon>
    </lineage>
</organism>
<accession>A0A1I9FZV1</accession>
<dbReference type="EMBL" id="LN855727">
    <property type="protein sequence ID" value="CDP91216.1"/>
    <property type="molecule type" value="Genomic_DNA"/>
</dbReference>